<dbReference type="AlphaFoldDB" id="A0A8J4XUM7"/>
<accession>A0A8J4XUM7</accession>
<keyword evidence="3 6" id="KW-1133">Transmembrane helix</keyword>
<feature type="region of interest" description="Disordered" evidence="5">
    <location>
        <begin position="78"/>
        <end position="121"/>
    </location>
</feature>
<feature type="transmembrane region" description="Helical" evidence="6">
    <location>
        <begin position="493"/>
        <end position="514"/>
    </location>
</feature>
<feature type="compositionally biased region" description="Low complexity" evidence="5">
    <location>
        <begin position="78"/>
        <end position="110"/>
    </location>
</feature>
<feature type="transmembrane region" description="Helical" evidence="6">
    <location>
        <begin position="195"/>
        <end position="215"/>
    </location>
</feature>
<keyword evidence="8" id="KW-1185">Reference proteome</keyword>
<feature type="transmembrane region" description="Helical" evidence="6">
    <location>
        <begin position="160"/>
        <end position="183"/>
    </location>
</feature>
<name>A0A8J4XUM7_CHIOP</name>
<evidence type="ECO:0000313" key="8">
    <source>
        <dbReference type="Proteomes" id="UP000770661"/>
    </source>
</evidence>
<feature type="transmembrane region" description="Helical" evidence="6">
    <location>
        <begin position="363"/>
        <end position="383"/>
    </location>
</feature>
<dbReference type="Pfam" id="PF07690">
    <property type="entry name" value="MFS_1"/>
    <property type="match status" value="1"/>
</dbReference>
<dbReference type="Proteomes" id="UP000770661">
    <property type="component" value="Unassembled WGS sequence"/>
</dbReference>
<feature type="transmembrane region" description="Helical" evidence="6">
    <location>
        <begin position="403"/>
        <end position="422"/>
    </location>
</feature>
<gene>
    <name evidence="7" type="primary">SLC17A5_3</name>
    <name evidence="7" type="ORF">GWK47_016337</name>
</gene>
<dbReference type="PANTHER" id="PTHR11662">
    <property type="entry name" value="SOLUTE CARRIER FAMILY 17"/>
    <property type="match status" value="1"/>
</dbReference>
<dbReference type="GO" id="GO:0016020">
    <property type="term" value="C:membrane"/>
    <property type="evidence" value="ECO:0007669"/>
    <property type="project" value="UniProtKB-SubCell"/>
</dbReference>
<feature type="transmembrane region" description="Helical" evidence="6">
    <location>
        <begin position="468"/>
        <end position="487"/>
    </location>
</feature>
<dbReference type="SUPFAM" id="SSF103473">
    <property type="entry name" value="MFS general substrate transporter"/>
    <property type="match status" value="1"/>
</dbReference>
<evidence type="ECO:0000256" key="4">
    <source>
        <dbReference type="ARBA" id="ARBA00023136"/>
    </source>
</evidence>
<feature type="transmembrane region" description="Helical" evidence="6">
    <location>
        <begin position="278"/>
        <end position="300"/>
    </location>
</feature>
<dbReference type="PANTHER" id="PTHR11662:SF399">
    <property type="entry name" value="FI19708P1-RELATED"/>
    <property type="match status" value="1"/>
</dbReference>
<evidence type="ECO:0000256" key="3">
    <source>
        <dbReference type="ARBA" id="ARBA00022989"/>
    </source>
</evidence>
<dbReference type="InterPro" id="IPR011701">
    <property type="entry name" value="MFS"/>
</dbReference>
<dbReference type="EMBL" id="JACEEZ010021522">
    <property type="protein sequence ID" value="KAG0713394.1"/>
    <property type="molecule type" value="Genomic_DNA"/>
</dbReference>
<dbReference type="InterPro" id="IPR050382">
    <property type="entry name" value="MFS_Na/Anion_cotransporter"/>
</dbReference>
<evidence type="ECO:0000256" key="2">
    <source>
        <dbReference type="ARBA" id="ARBA00022692"/>
    </source>
</evidence>
<proteinExistence type="predicted"/>
<protein>
    <submittedName>
        <fullName evidence="7">Sialin</fullName>
    </submittedName>
</protein>
<evidence type="ECO:0000313" key="7">
    <source>
        <dbReference type="EMBL" id="KAG0713394.1"/>
    </source>
</evidence>
<keyword evidence="4 6" id="KW-0472">Membrane</keyword>
<evidence type="ECO:0000256" key="6">
    <source>
        <dbReference type="SAM" id="Phobius"/>
    </source>
</evidence>
<evidence type="ECO:0000256" key="5">
    <source>
        <dbReference type="SAM" id="MobiDB-lite"/>
    </source>
</evidence>
<feature type="transmembrane region" description="Helical" evidence="6">
    <location>
        <begin position="321"/>
        <end position="343"/>
    </location>
</feature>
<comment type="caution">
    <text evidence="7">The sequence shown here is derived from an EMBL/GenBank/DDBJ whole genome shotgun (WGS) entry which is preliminary data.</text>
</comment>
<organism evidence="7 8">
    <name type="scientific">Chionoecetes opilio</name>
    <name type="common">Atlantic snow crab</name>
    <name type="synonym">Cancer opilio</name>
    <dbReference type="NCBI Taxonomy" id="41210"/>
    <lineage>
        <taxon>Eukaryota</taxon>
        <taxon>Metazoa</taxon>
        <taxon>Ecdysozoa</taxon>
        <taxon>Arthropoda</taxon>
        <taxon>Crustacea</taxon>
        <taxon>Multicrustacea</taxon>
        <taxon>Malacostraca</taxon>
        <taxon>Eumalacostraca</taxon>
        <taxon>Eucarida</taxon>
        <taxon>Decapoda</taxon>
        <taxon>Pleocyemata</taxon>
        <taxon>Brachyura</taxon>
        <taxon>Eubrachyura</taxon>
        <taxon>Majoidea</taxon>
        <taxon>Majidae</taxon>
        <taxon>Chionoecetes</taxon>
    </lineage>
</organism>
<keyword evidence="2 6" id="KW-0812">Transmembrane</keyword>
<sequence>MKKKFSDESGWVRVVVCFAALLIHHGLRDALITALPTLATTTNSTTVTPTPKSIHITPSTQVNSNLTTTSRTIHMTPSTQATSTTFTPTPKSIHMTPSTQATSTTLTTTPRSIHMTPSTQANQVTTKENVENVENEWSVALFTCSSVGLIRGGGCPQEEWSVVVEGVVLSSVFWGWLVAALLADLIIDRGGAARVLCVSVGVTGLAGLVTHAASLGGPWAMLGLRVVQGTVQGVSYPAVVRVLEGVPTAARAPAALLVFMGPPLGTGLGAGLGSLREWYLATYLVGSLGLVLAPLCLMLPPPPDATPHKEMHLSRVLRCRGVWACVGVHAATTWALHTLLVGVSFCLAHTHLDNPAAPSLQSGWVVAAVAVVACGAARGMLFFAAKYSGKGPSTALNRRRVPVVAGTVMVTAAVIAMATAGLNAVEVLVGVGVGLAGLGVGVARAGYRLNVDDMAPRGAWRVTRVLDITAVVTAAMCPVVVAALAQAGGGGWVGVWLVPLAALLPAAAVHCFLLTSNPQPWDHTDKTTAANTNGAAGGVAPTLSVGRRQSFKSARSALTFKSANDELEGDMYSVASISVECRSVEDEPDQECVSVASSSTFKSDGADMHSVVDETNATNNAAATKQGGRQFGSMLVNGATTDRTSAWLSSHHDLDLETAGHPAVSASPSRADTHATNAIYGLLW</sequence>
<evidence type="ECO:0000256" key="1">
    <source>
        <dbReference type="ARBA" id="ARBA00004141"/>
    </source>
</evidence>
<dbReference type="InterPro" id="IPR036259">
    <property type="entry name" value="MFS_trans_sf"/>
</dbReference>
<dbReference type="GO" id="GO:0022857">
    <property type="term" value="F:transmembrane transporter activity"/>
    <property type="evidence" value="ECO:0007669"/>
    <property type="project" value="InterPro"/>
</dbReference>
<dbReference type="Gene3D" id="1.20.1250.20">
    <property type="entry name" value="MFS general substrate transporter like domains"/>
    <property type="match status" value="1"/>
</dbReference>
<dbReference type="OrthoDB" id="6381144at2759"/>
<comment type="subcellular location">
    <subcellularLocation>
        <location evidence="1">Membrane</location>
        <topology evidence="1">Multi-pass membrane protein</topology>
    </subcellularLocation>
</comment>
<reference evidence="7" key="1">
    <citation type="submission" date="2020-07" db="EMBL/GenBank/DDBJ databases">
        <title>The High-quality genome of the commercially important snow crab, Chionoecetes opilio.</title>
        <authorList>
            <person name="Jeong J.-H."/>
            <person name="Ryu S."/>
        </authorList>
    </citation>
    <scope>NUCLEOTIDE SEQUENCE</scope>
    <source>
        <strain evidence="7">MADBK_172401_WGS</strain>
        <tissue evidence="7">Digestive gland</tissue>
    </source>
</reference>
<feature type="transmembrane region" description="Helical" evidence="6">
    <location>
        <begin position="428"/>
        <end position="447"/>
    </location>
</feature>